<reference evidence="2 3" key="1">
    <citation type="submission" date="2022-11" db="EMBL/GenBank/DDBJ databases">
        <title>Whole genome sequence of Eschrichtius robustus ER-17-0199.</title>
        <authorList>
            <person name="Bruniche-Olsen A."/>
            <person name="Black A.N."/>
            <person name="Fields C.J."/>
            <person name="Walden K."/>
            <person name="Dewoody J.A."/>
        </authorList>
    </citation>
    <scope>NUCLEOTIDE SEQUENCE [LARGE SCALE GENOMIC DNA]</scope>
    <source>
        <strain evidence="2">ER-17-0199</strain>
        <tissue evidence="2">Blubber</tissue>
    </source>
</reference>
<dbReference type="AlphaFoldDB" id="A0AB34GZX9"/>
<evidence type="ECO:0000313" key="3">
    <source>
        <dbReference type="Proteomes" id="UP001159641"/>
    </source>
</evidence>
<name>A0AB34GZX9_ESCRO</name>
<dbReference type="EMBL" id="JAIQCJ010002027">
    <property type="protein sequence ID" value="KAJ8784994.1"/>
    <property type="molecule type" value="Genomic_DNA"/>
</dbReference>
<feature type="compositionally biased region" description="Basic and acidic residues" evidence="1">
    <location>
        <begin position="44"/>
        <end position="55"/>
    </location>
</feature>
<organism evidence="2 3">
    <name type="scientific">Eschrichtius robustus</name>
    <name type="common">California gray whale</name>
    <name type="synonym">Eschrichtius gibbosus</name>
    <dbReference type="NCBI Taxonomy" id="9764"/>
    <lineage>
        <taxon>Eukaryota</taxon>
        <taxon>Metazoa</taxon>
        <taxon>Chordata</taxon>
        <taxon>Craniata</taxon>
        <taxon>Vertebrata</taxon>
        <taxon>Euteleostomi</taxon>
        <taxon>Mammalia</taxon>
        <taxon>Eutheria</taxon>
        <taxon>Laurasiatheria</taxon>
        <taxon>Artiodactyla</taxon>
        <taxon>Whippomorpha</taxon>
        <taxon>Cetacea</taxon>
        <taxon>Mysticeti</taxon>
        <taxon>Eschrichtiidae</taxon>
        <taxon>Eschrichtius</taxon>
    </lineage>
</organism>
<evidence type="ECO:0000313" key="2">
    <source>
        <dbReference type="EMBL" id="KAJ8784994.1"/>
    </source>
</evidence>
<keyword evidence="3" id="KW-1185">Reference proteome</keyword>
<dbReference type="Proteomes" id="UP001159641">
    <property type="component" value="Unassembled WGS sequence"/>
</dbReference>
<sequence length="96" mass="10847">MKLAKKIKFTLVFIMDIKVNNHETKQRCKEALLPGLAKANTLTRSHEEEQGEVRTGDTPALKGQLEDGVEVEEAKKNDKKCPGKCGCHKERQEEKI</sequence>
<feature type="region of interest" description="Disordered" evidence="1">
    <location>
        <begin position="40"/>
        <end position="96"/>
    </location>
</feature>
<accession>A0AB34GZX9</accession>
<comment type="caution">
    <text evidence="2">The sequence shown here is derived from an EMBL/GenBank/DDBJ whole genome shotgun (WGS) entry which is preliminary data.</text>
</comment>
<proteinExistence type="predicted"/>
<gene>
    <name evidence="2" type="ORF">J1605_007550</name>
</gene>
<protein>
    <recommendedName>
        <fullName evidence="4">Prothymosin alpha</fullName>
    </recommendedName>
</protein>
<evidence type="ECO:0008006" key="4">
    <source>
        <dbReference type="Google" id="ProtNLM"/>
    </source>
</evidence>
<feature type="compositionally biased region" description="Basic and acidic residues" evidence="1">
    <location>
        <begin position="72"/>
        <end position="96"/>
    </location>
</feature>
<evidence type="ECO:0000256" key="1">
    <source>
        <dbReference type="SAM" id="MobiDB-lite"/>
    </source>
</evidence>